<sequence length="10" mass="1296">MLHILDQRRN</sequence>
<evidence type="ECO:0000313" key="1">
    <source>
        <dbReference type="EMBL" id="CDW37995.1"/>
    </source>
</evidence>
<name>A0A0K2UIX7_LEPSM</name>
<dbReference type="EMBL" id="HACA01020634">
    <property type="protein sequence ID" value="CDW37995.1"/>
    <property type="molecule type" value="Transcribed_RNA"/>
</dbReference>
<accession>A0A0K2UIX7</accession>
<protein>
    <submittedName>
        <fullName evidence="1">Uncharacterized protein</fullName>
    </submittedName>
</protein>
<reference evidence="1" key="1">
    <citation type="submission" date="2014-05" db="EMBL/GenBank/DDBJ databases">
        <authorList>
            <person name="Chronopoulou M."/>
        </authorList>
    </citation>
    <scope>NUCLEOTIDE SEQUENCE</scope>
    <source>
        <tissue evidence="1">Whole organism</tissue>
    </source>
</reference>
<proteinExistence type="predicted"/>
<organism evidence="1">
    <name type="scientific">Lepeophtheirus salmonis</name>
    <name type="common">Salmon louse</name>
    <name type="synonym">Caligus salmonis</name>
    <dbReference type="NCBI Taxonomy" id="72036"/>
    <lineage>
        <taxon>Eukaryota</taxon>
        <taxon>Metazoa</taxon>
        <taxon>Ecdysozoa</taxon>
        <taxon>Arthropoda</taxon>
        <taxon>Crustacea</taxon>
        <taxon>Multicrustacea</taxon>
        <taxon>Hexanauplia</taxon>
        <taxon>Copepoda</taxon>
        <taxon>Siphonostomatoida</taxon>
        <taxon>Caligidae</taxon>
        <taxon>Lepeophtheirus</taxon>
    </lineage>
</organism>